<dbReference type="InterPro" id="IPR011049">
    <property type="entry name" value="Serralysin-like_metalloprot_C"/>
</dbReference>
<keyword evidence="2" id="KW-1185">Reference proteome</keyword>
<comment type="caution">
    <text evidence="1">The sequence shown here is derived from an EMBL/GenBank/DDBJ whole genome shotgun (WGS) entry which is preliminary data.</text>
</comment>
<evidence type="ECO:0008006" key="3">
    <source>
        <dbReference type="Google" id="ProtNLM"/>
    </source>
</evidence>
<dbReference type="Gene3D" id="2.60.120.40">
    <property type="match status" value="1"/>
</dbReference>
<dbReference type="EMBL" id="JAVRHZ010000002">
    <property type="protein sequence ID" value="MDT0555282.1"/>
    <property type="molecule type" value="Genomic_DNA"/>
</dbReference>
<gene>
    <name evidence="1" type="ORF">RM538_04650</name>
</gene>
<dbReference type="Gene3D" id="2.150.10.10">
    <property type="entry name" value="Serralysin-like metalloprotease, C-terminal"/>
    <property type="match status" value="1"/>
</dbReference>
<dbReference type="Proteomes" id="UP001254488">
    <property type="component" value="Unassembled WGS sequence"/>
</dbReference>
<evidence type="ECO:0000313" key="2">
    <source>
        <dbReference type="Proteomes" id="UP001254488"/>
    </source>
</evidence>
<sequence>MKRFLVYILPLFFSFTGFAQVGIGNLSPNAQLDISAGATPSEKDGLLIPRLDEFPSGVNANQNGMLVFITGNGTPTKGFYYWDNNTTNWVVFGKSDVEKIDDLIDGKSDYSSIFLGAGAGENDDSNNSNFGLGIESLYNNINGIANTALGYRSLYSNVDGNSNLCIGFETLYSNVSGDRNIAIGSASLGSNATGSENIAIGYGAFANSSNSSNNIAIGFSAGPNSSYAGNSGIFIGESSGRNETQGNRLYIENSNADENNALIYGEFDNNILRTNSEFQIGNPTGSGYALPTTDGTAGQILTTDGNGQVSFENTTSISNFSLARIVMNSYQAMSGAGWTKINFDTVDFDINSDFNTTNDRFVVPVDGYYRVNAICRTFSVPSGTNLFGIAIYINGSRVRYNRYTHTGTSNFIRSIDQILQLSAGDFIEIRFYNPSTISISSSVQETSFEIERLR</sequence>
<dbReference type="RefSeq" id="WP_311332239.1">
    <property type="nucleotide sequence ID" value="NZ_JAVRHZ010000002.1"/>
</dbReference>
<protein>
    <recommendedName>
        <fullName evidence="3">C1q domain-containing protein</fullName>
    </recommendedName>
</protein>
<accession>A0ABU2YBA0</accession>
<dbReference type="SUPFAM" id="SSF49842">
    <property type="entry name" value="TNF-like"/>
    <property type="match status" value="1"/>
</dbReference>
<proteinExistence type="predicted"/>
<reference evidence="1 2" key="1">
    <citation type="submission" date="2023-09" db="EMBL/GenBank/DDBJ databases">
        <authorList>
            <person name="Rey-Velasco X."/>
        </authorList>
    </citation>
    <scope>NUCLEOTIDE SEQUENCE [LARGE SCALE GENOMIC DNA]</scope>
    <source>
        <strain evidence="1 2">W242</strain>
    </source>
</reference>
<evidence type="ECO:0000313" key="1">
    <source>
        <dbReference type="EMBL" id="MDT0555282.1"/>
    </source>
</evidence>
<name>A0ABU2YBA0_9FLAO</name>
<organism evidence="1 2">
    <name type="scientific">Patiriisocius hiemis</name>
    <dbReference type="NCBI Taxonomy" id="3075604"/>
    <lineage>
        <taxon>Bacteria</taxon>
        <taxon>Pseudomonadati</taxon>
        <taxon>Bacteroidota</taxon>
        <taxon>Flavobacteriia</taxon>
        <taxon>Flavobacteriales</taxon>
        <taxon>Flavobacteriaceae</taxon>
        <taxon>Patiriisocius</taxon>
    </lineage>
</organism>
<dbReference type="InterPro" id="IPR008983">
    <property type="entry name" value="Tumour_necrosis_fac-like_dom"/>
</dbReference>